<organism evidence="1 2">
    <name type="scientific">Dreissena polymorpha</name>
    <name type="common">Zebra mussel</name>
    <name type="synonym">Mytilus polymorpha</name>
    <dbReference type="NCBI Taxonomy" id="45954"/>
    <lineage>
        <taxon>Eukaryota</taxon>
        <taxon>Metazoa</taxon>
        <taxon>Spiralia</taxon>
        <taxon>Lophotrochozoa</taxon>
        <taxon>Mollusca</taxon>
        <taxon>Bivalvia</taxon>
        <taxon>Autobranchia</taxon>
        <taxon>Heteroconchia</taxon>
        <taxon>Euheterodonta</taxon>
        <taxon>Imparidentia</taxon>
        <taxon>Neoheterodontei</taxon>
        <taxon>Myida</taxon>
        <taxon>Dreissenoidea</taxon>
        <taxon>Dreissenidae</taxon>
        <taxon>Dreissena</taxon>
    </lineage>
</organism>
<proteinExistence type="predicted"/>
<evidence type="ECO:0000313" key="2">
    <source>
        <dbReference type="Proteomes" id="UP000828390"/>
    </source>
</evidence>
<dbReference type="EMBL" id="JAIWYP010000004">
    <property type="protein sequence ID" value="KAH3836838.1"/>
    <property type="molecule type" value="Genomic_DNA"/>
</dbReference>
<dbReference type="AlphaFoldDB" id="A0A9D4KC63"/>
<reference evidence="1" key="2">
    <citation type="submission" date="2020-11" db="EMBL/GenBank/DDBJ databases">
        <authorList>
            <person name="McCartney M.A."/>
            <person name="Auch B."/>
            <person name="Kono T."/>
            <person name="Mallez S."/>
            <person name="Becker A."/>
            <person name="Gohl D.M."/>
            <person name="Silverstein K.A.T."/>
            <person name="Koren S."/>
            <person name="Bechman K.B."/>
            <person name="Herman A."/>
            <person name="Abrahante J.E."/>
            <person name="Garbe J."/>
        </authorList>
    </citation>
    <scope>NUCLEOTIDE SEQUENCE</scope>
    <source>
        <strain evidence="1">Duluth1</strain>
        <tissue evidence="1">Whole animal</tissue>
    </source>
</reference>
<protein>
    <submittedName>
        <fullName evidence="1">Uncharacterized protein</fullName>
    </submittedName>
</protein>
<comment type="caution">
    <text evidence="1">The sequence shown here is derived from an EMBL/GenBank/DDBJ whole genome shotgun (WGS) entry which is preliminary data.</text>
</comment>
<accession>A0A9D4KC63</accession>
<gene>
    <name evidence="1" type="ORF">DPMN_110214</name>
</gene>
<dbReference type="Proteomes" id="UP000828390">
    <property type="component" value="Unassembled WGS sequence"/>
</dbReference>
<sequence length="72" mass="7732">MGPSILSIGDKLNSNRFAENIDLTGGSRKLISCLYESVRTNGMGISTEKSKIIVNSTNNISAAITMQDRKLG</sequence>
<reference evidence="1" key="1">
    <citation type="journal article" date="2019" name="bioRxiv">
        <title>The Genome of the Zebra Mussel, Dreissena polymorpha: A Resource for Invasive Species Research.</title>
        <authorList>
            <person name="McCartney M.A."/>
            <person name="Auch B."/>
            <person name="Kono T."/>
            <person name="Mallez S."/>
            <person name="Zhang Y."/>
            <person name="Obille A."/>
            <person name="Becker A."/>
            <person name="Abrahante J.E."/>
            <person name="Garbe J."/>
            <person name="Badalamenti J.P."/>
            <person name="Herman A."/>
            <person name="Mangelson H."/>
            <person name="Liachko I."/>
            <person name="Sullivan S."/>
            <person name="Sone E.D."/>
            <person name="Koren S."/>
            <person name="Silverstein K.A.T."/>
            <person name="Beckman K.B."/>
            <person name="Gohl D.M."/>
        </authorList>
    </citation>
    <scope>NUCLEOTIDE SEQUENCE</scope>
    <source>
        <strain evidence="1">Duluth1</strain>
        <tissue evidence="1">Whole animal</tissue>
    </source>
</reference>
<keyword evidence="2" id="KW-1185">Reference proteome</keyword>
<name>A0A9D4KC63_DREPO</name>
<evidence type="ECO:0000313" key="1">
    <source>
        <dbReference type="EMBL" id="KAH3836838.1"/>
    </source>
</evidence>